<dbReference type="SUPFAM" id="SSF51395">
    <property type="entry name" value="FMN-linked oxidoreductases"/>
    <property type="match status" value="1"/>
</dbReference>
<proteinExistence type="inferred from homology"/>
<keyword evidence="8" id="KW-0408">Iron</keyword>
<keyword evidence="13" id="KW-1185">Reference proteome</keyword>
<accession>A0A8A0RJA6</accession>
<dbReference type="GO" id="GO:0010181">
    <property type="term" value="F:FMN binding"/>
    <property type="evidence" value="ECO:0007669"/>
    <property type="project" value="InterPro"/>
</dbReference>
<evidence type="ECO:0000256" key="3">
    <source>
        <dbReference type="ARBA" id="ARBA00011048"/>
    </source>
</evidence>
<dbReference type="InterPro" id="IPR023753">
    <property type="entry name" value="FAD/NAD-binding_dom"/>
</dbReference>
<name>A0A8A0RJA6_9FIRM</name>
<dbReference type="RefSeq" id="WP_206707975.1">
    <property type="nucleotide sequence ID" value="NZ_CP059066.1"/>
</dbReference>
<keyword evidence="6" id="KW-0479">Metal-binding</keyword>
<dbReference type="Gene3D" id="3.20.20.70">
    <property type="entry name" value="Aldolase class I"/>
    <property type="match status" value="1"/>
</dbReference>
<dbReference type="GO" id="GO:0051536">
    <property type="term" value="F:iron-sulfur cluster binding"/>
    <property type="evidence" value="ECO:0007669"/>
    <property type="project" value="UniProtKB-KW"/>
</dbReference>
<keyword evidence="5" id="KW-0288">FMN</keyword>
<comment type="cofactor">
    <cofactor evidence="1">
        <name>FMN</name>
        <dbReference type="ChEBI" id="CHEBI:58210"/>
    </cofactor>
</comment>
<evidence type="ECO:0000256" key="2">
    <source>
        <dbReference type="ARBA" id="ARBA00001966"/>
    </source>
</evidence>
<dbReference type="AlphaFoldDB" id="A0A8A0RJA6"/>
<evidence type="ECO:0000256" key="1">
    <source>
        <dbReference type="ARBA" id="ARBA00001917"/>
    </source>
</evidence>
<dbReference type="InterPro" id="IPR013785">
    <property type="entry name" value="Aldolase_TIM"/>
</dbReference>
<organism evidence="12 13">
    <name type="scientific">Koleobacter methoxysyntrophicus</name>
    <dbReference type="NCBI Taxonomy" id="2751313"/>
    <lineage>
        <taxon>Bacteria</taxon>
        <taxon>Bacillati</taxon>
        <taxon>Bacillota</taxon>
        <taxon>Clostridia</taxon>
        <taxon>Koleobacterales</taxon>
        <taxon>Koleobacteraceae</taxon>
        <taxon>Koleobacter</taxon>
    </lineage>
</organism>
<feature type="domain" description="FAD/NAD(P)-binding" evidence="11">
    <location>
        <begin position="352"/>
        <end position="570"/>
    </location>
</feature>
<keyword evidence="7 12" id="KW-0560">Oxidoreductase</keyword>
<dbReference type="EMBL" id="CP059066">
    <property type="protein sequence ID" value="QSQ07718.1"/>
    <property type="molecule type" value="Genomic_DNA"/>
</dbReference>
<evidence type="ECO:0000256" key="7">
    <source>
        <dbReference type="ARBA" id="ARBA00023002"/>
    </source>
</evidence>
<evidence type="ECO:0000256" key="8">
    <source>
        <dbReference type="ARBA" id="ARBA00023004"/>
    </source>
</evidence>
<dbReference type="Gene3D" id="3.40.50.720">
    <property type="entry name" value="NAD(P)-binding Rossmann-like Domain"/>
    <property type="match status" value="1"/>
</dbReference>
<keyword evidence="9" id="KW-0411">Iron-sulfur</keyword>
<dbReference type="GO" id="GO:0046872">
    <property type="term" value="F:metal ion binding"/>
    <property type="evidence" value="ECO:0007669"/>
    <property type="project" value="UniProtKB-KW"/>
</dbReference>
<comment type="similarity">
    <text evidence="3">In the N-terminal section; belongs to the NADH:flavin oxidoreductase/NADH oxidase family.</text>
</comment>
<reference evidence="12" key="1">
    <citation type="submission" date="2020-07" db="EMBL/GenBank/DDBJ databases">
        <title>Koleobacter methoxysyntrophicus gen. nov., sp. nov., a novel anaerobic bacterium isolated from deep subsurface oil field and proposal of Koleobacterales ord. nov. in the phylum Firmicutes.</title>
        <authorList>
            <person name="Sakamoto S."/>
            <person name="Tamaki H."/>
        </authorList>
    </citation>
    <scope>NUCLEOTIDE SEQUENCE</scope>
    <source>
        <strain evidence="12">NRmbB1</strain>
    </source>
</reference>
<dbReference type="InterPro" id="IPR036188">
    <property type="entry name" value="FAD/NAD-bd_sf"/>
</dbReference>
<dbReference type="SUPFAM" id="SSF51905">
    <property type="entry name" value="FAD/NAD(P)-binding domain"/>
    <property type="match status" value="1"/>
</dbReference>
<dbReference type="PRINTS" id="PR00368">
    <property type="entry name" value="FADPNR"/>
</dbReference>
<dbReference type="PANTHER" id="PTHR42917">
    <property type="entry name" value="2,4-DIENOYL-COA REDUCTASE"/>
    <property type="match status" value="1"/>
</dbReference>
<evidence type="ECO:0000256" key="5">
    <source>
        <dbReference type="ARBA" id="ARBA00022643"/>
    </source>
</evidence>
<dbReference type="Pfam" id="PF00724">
    <property type="entry name" value="Oxidored_FMN"/>
    <property type="match status" value="2"/>
</dbReference>
<dbReference type="InterPro" id="IPR051793">
    <property type="entry name" value="NADH:flavin_oxidoreductase"/>
</dbReference>
<protein>
    <submittedName>
        <fullName evidence="12">NADH oxidase</fullName>
        <ecNumber evidence="12">1.-.-.-</ecNumber>
    </submittedName>
</protein>
<feature type="domain" description="NADH:flavin oxidoreductase/NADH oxidase N-terminal" evidence="10">
    <location>
        <begin position="102"/>
        <end position="305"/>
    </location>
</feature>
<evidence type="ECO:0000256" key="4">
    <source>
        <dbReference type="ARBA" id="ARBA00022630"/>
    </source>
</evidence>
<evidence type="ECO:0000259" key="11">
    <source>
        <dbReference type="Pfam" id="PF07992"/>
    </source>
</evidence>
<feature type="domain" description="NADH:flavin oxidoreductase/NADH oxidase N-terminal" evidence="10">
    <location>
        <begin position="3"/>
        <end position="99"/>
    </location>
</feature>
<sequence>MLFSKGRIGNLELKNRFVMLPTVTNLAQDGFVSSREMEYYNRRAKDVSLVIVEASYVNKFGKFFVNQLGIDDDNKIDGLKKLSYLLHKNGAKAGIQLAMHNPKYKPVDFTREEIEGFIEDFANAAVRAKKAGFDLVELHFAHGWFVNQFLSPDTNKRTDEYGGTFEGRAKFALEILRKVKEYVPDITVICRINASDFTSDGFNIQESIKLSKMLEEDGADGLNISAGVGATAEYHISPMGLDDKPLLELIKRIKDNVNIPIIAANKLGYANDWEKILKDNVADFIGIARGLIGDPDCIAKLKEGNSEDIRYCIHCNQACLAYILKGLPVSCLMNPEVGRELEFQVKTDKSLNIAVIGGGPAGMSAAKYLAKKGHKVELFEKEDKLGGQLNVAKIPPHKEEIGRVIEYLERDLRKYNVSIHLNRKMTIEEIKDLPHDRVIIATGSVPANLNVNMDAFYWAIDVLAGKLPQGQDIIVIGGGLTGLETAEFLAQKGKNITILEAKDEVGDGIFPMIRKLIINRLKKLNVNIITKAKINHISDKKLSYNLEGVEKIQEFDDIVVAVGNKPDATFKELIDDDKYLFIGDCKEVASAVEAIREGAELSLKL</sequence>
<dbReference type="CDD" id="cd02803">
    <property type="entry name" value="OYE_like_FMN_family"/>
    <property type="match status" value="1"/>
</dbReference>
<keyword evidence="4" id="KW-0285">Flavoprotein</keyword>
<evidence type="ECO:0000259" key="10">
    <source>
        <dbReference type="Pfam" id="PF00724"/>
    </source>
</evidence>
<dbReference type="EC" id="1.-.-.-" evidence="12"/>
<comment type="cofactor">
    <cofactor evidence="2">
        <name>[4Fe-4S] cluster</name>
        <dbReference type="ChEBI" id="CHEBI:49883"/>
    </cofactor>
</comment>
<evidence type="ECO:0000313" key="13">
    <source>
        <dbReference type="Proteomes" id="UP000662904"/>
    </source>
</evidence>
<gene>
    <name evidence="12" type="ORF">H0A61_00034</name>
</gene>
<evidence type="ECO:0000256" key="9">
    <source>
        <dbReference type="ARBA" id="ARBA00023014"/>
    </source>
</evidence>
<evidence type="ECO:0000313" key="12">
    <source>
        <dbReference type="EMBL" id="QSQ07718.1"/>
    </source>
</evidence>
<evidence type="ECO:0000256" key="6">
    <source>
        <dbReference type="ARBA" id="ARBA00022723"/>
    </source>
</evidence>
<dbReference type="Proteomes" id="UP000662904">
    <property type="component" value="Chromosome"/>
</dbReference>
<dbReference type="InterPro" id="IPR001155">
    <property type="entry name" value="OxRdtase_FMN_N"/>
</dbReference>
<dbReference type="Pfam" id="PF07992">
    <property type="entry name" value="Pyr_redox_2"/>
    <property type="match status" value="1"/>
</dbReference>
<dbReference type="Gene3D" id="3.50.50.60">
    <property type="entry name" value="FAD/NAD(P)-binding domain"/>
    <property type="match status" value="1"/>
</dbReference>
<dbReference type="KEGG" id="kme:H0A61_00034"/>
<dbReference type="PANTHER" id="PTHR42917:SF2">
    <property type="entry name" value="2,4-DIENOYL-COA REDUCTASE [(2E)-ENOYL-COA-PRODUCING]"/>
    <property type="match status" value="1"/>
</dbReference>
<dbReference type="GO" id="GO:0016491">
    <property type="term" value="F:oxidoreductase activity"/>
    <property type="evidence" value="ECO:0007669"/>
    <property type="project" value="UniProtKB-KW"/>
</dbReference>